<dbReference type="PANTHER" id="PTHR30349:SF62">
    <property type="entry name" value="TYPE 1 FIMBRIAE REGULATORY PROTEIN FIMB-RELATED"/>
    <property type="match status" value="1"/>
</dbReference>
<gene>
    <name evidence="9" type="ORF">Acaty_2p0009</name>
</gene>
<dbReference type="PANTHER" id="PTHR30349">
    <property type="entry name" value="PHAGE INTEGRASE-RELATED"/>
    <property type="match status" value="1"/>
</dbReference>
<evidence type="ECO:0000256" key="2">
    <source>
        <dbReference type="ARBA" id="ARBA00022558"/>
    </source>
</evidence>
<keyword evidence="2" id="KW-1029">Fimbrium biogenesis</keyword>
<dbReference type="Gene3D" id="1.10.443.10">
    <property type="entry name" value="Intergrase catalytic core"/>
    <property type="match status" value="1"/>
</dbReference>
<evidence type="ECO:0000313" key="10">
    <source>
        <dbReference type="Proteomes" id="UP000005522"/>
    </source>
</evidence>
<sequence>MAKRVGRQRKVAVEDWESPVVLPGQLGLFGGEESAEVPAKVDPVAPVSTRPRTKPWSSERKHLTALEIDRLLAATKDNERTGLRDRCLILLMYRHGLRVTEACALQLDQVDLESKVLHVTRLKGGLSTSHPLRNEEIRLLRSWLNERARWLRRWQKHDLQTPPDRQAVFLSVRGQALSRNTVWQLLRAYGEAAGLSLPPHPHMLRHACGYALADQGTDTRLIQDYLGHRNIQHTVRYTATNVRRFDRLWR</sequence>
<evidence type="ECO:0000259" key="8">
    <source>
        <dbReference type="PROSITE" id="PS51898"/>
    </source>
</evidence>
<feature type="region of interest" description="Disordered" evidence="7">
    <location>
        <begin position="39"/>
        <end position="58"/>
    </location>
</feature>
<evidence type="ECO:0000256" key="1">
    <source>
        <dbReference type="ARBA" id="ARBA00008857"/>
    </source>
</evidence>
<geneLocation type="plasmid" evidence="9 10">
    <name>pACA1.2</name>
</geneLocation>
<reference evidence="9 10" key="1">
    <citation type="journal article" date="2009" name="J. Bacteriol.">
        <title>Draft genome sequence of the extremely acidophilic bacterium Acidithiobacillus caldus ATCC 51756 reveals metabolic versatility in the genus Acidithiobacillus.</title>
        <authorList>
            <person name="Valdes J."/>
            <person name="Quatrini R."/>
            <person name="Hallberg K."/>
            <person name="Dopson M."/>
            <person name="Valenzuela P.D."/>
            <person name="Holmes D.S."/>
        </authorList>
    </citation>
    <scope>NUCLEOTIDE SEQUENCE [LARGE SCALE GENOMIC DNA]</scope>
    <source>
        <strain evidence="10">ATCC 51756 / DSM 8584 / KU</strain>
        <plasmid evidence="9 10">pACA1.2</plasmid>
    </source>
</reference>
<dbReference type="SUPFAM" id="SSF56349">
    <property type="entry name" value="DNA breaking-rejoining enzymes"/>
    <property type="match status" value="1"/>
</dbReference>
<protein>
    <submittedName>
        <fullName evidence="9">Recombinase</fullName>
    </submittedName>
</protein>
<dbReference type="GO" id="GO:0003677">
    <property type="term" value="F:DNA binding"/>
    <property type="evidence" value="ECO:0007669"/>
    <property type="project" value="InterPro"/>
</dbReference>
<dbReference type="GO" id="GO:0015074">
    <property type="term" value="P:DNA integration"/>
    <property type="evidence" value="ECO:0007669"/>
    <property type="project" value="UniProtKB-KW"/>
</dbReference>
<evidence type="ECO:0000256" key="5">
    <source>
        <dbReference type="ARBA" id="ARBA00023163"/>
    </source>
</evidence>
<dbReference type="KEGG" id="acz:Acaty_2p0009"/>
<dbReference type="Proteomes" id="UP000005522">
    <property type="component" value="Plasmid pACA1.2"/>
</dbReference>
<evidence type="ECO:0000256" key="7">
    <source>
        <dbReference type="SAM" id="MobiDB-lite"/>
    </source>
</evidence>
<proteinExistence type="inferred from homology"/>
<dbReference type="InterPro" id="IPR002104">
    <property type="entry name" value="Integrase_catalytic"/>
</dbReference>
<dbReference type="HOGENOM" id="CLU_027562_39_0_6"/>
<keyword evidence="9" id="KW-0614">Plasmid</keyword>
<evidence type="ECO:0000313" key="9">
    <source>
        <dbReference type="EMBL" id="AIA56823.1"/>
    </source>
</evidence>
<dbReference type="InterPro" id="IPR050090">
    <property type="entry name" value="Tyrosine_recombinase_XerCD"/>
</dbReference>
<dbReference type="RefSeq" id="WP_004872588.1">
    <property type="nucleotide sequence ID" value="NZ_CP005989.1"/>
</dbReference>
<evidence type="ECO:0000256" key="3">
    <source>
        <dbReference type="ARBA" id="ARBA00022908"/>
    </source>
</evidence>
<dbReference type="Pfam" id="PF00589">
    <property type="entry name" value="Phage_integrase"/>
    <property type="match status" value="1"/>
</dbReference>
<name>A0A059ZZH1_ACICK</name>
<evidence type="ECO:0000256" key="6">
    <source>
        <dbReference type="ARBA" id="ARBA00023172"/>
    </source>
</evidence>
<comment type="similarity">
    <text evidence="1">Belongs to the 'phage' integrase family.</text>
</comment>
<feature type="domain" description="Tyr recombinase" evidence="8">
    <location>
        <begin position="58"/>
        <end position="250"/>
    </location>
</feature>
<dbReference type="AlphaFoldDB" id="A0A059ZZH1"/>
<dbReference type="InterPro" id="IPR013762">
    <property type="entry name" value="Integrase-like_cat_sf"/>
</dbReference>
<organism evidence="9 10">
    <name type="scientific">Acidithiobacillus caldus (strain ATCC 51756 / DSM 8584 / KU)</name>
    <dbReference type="NCBI Taxonomy" id="637389"/>
    <lineage>
        <taxon>Bacteria</taxon>
        <taxon>Pseudomonadati</taxon>
        <taxon>Pseudomonadota</taxon>
        <taxon>Acidithiobacillia</taxon>
        <taxon>Acidithiobacillales</taxon>
        <taxon>Acidithiobacillaceae</taxon>
        <taxon>Acidithiobacillus</taxon>
    </lineage>
</organism>
<keyword evidence="3" id="KW-0229">DNA integration</keyword>
<keyword evidence="6" id="KW-0233">DNA recombination</keyword>
<keyword evidence="4" id="KW-0805">Transcription regulation</keyword>
<dbReference type="InterPro" id="IPR011010">
    <property type="entry name" value="DNA_brk_join_enz"/>
</dbReference>
<evidence type="ECO:0000256" key="4">
    <source>
        <dbReference type="ARBA" id="ARBA00023015"/>
    </source>
</evidence>
<dbReference type="GO" id="GO:0006310">
    <property type="term" value="P:DNA recombination"/>
    <property type="evidence" value="ECO:0007669"/>
    <property type="project" value="UniProtKB-KW"/>
</dbReference>
<dbReference type="PROSITE" id="PS51898">
    <property type="entry name" value="TYR_RECOMBINASE"/>
    <property type="match status" value="1"/>
</dbReference>
<keyword evidence="5" id="KW-0804">Transcription</keyword>
<accession>A0A059ZZH1</accession>
<dbReference type="EMBL" id="CP005989">
    <property type="protein sequence ID" value="AIA56823.1"/>
    <property type="molecule type" value="Genomic_DNA"/>
</dbReference>